<reference evidence="1" key="1">
    <citation type="submission" date="2024-02" db="EMBL/GenBank/DDBJ databases">
        <title>Metagenome Assembled Genome of Zalaria obscura JY119.</title>
        <authorList>
            <person name="Vighnesh L."/>
            <person name="Jagadeeshwari U."/>
            <person name="Venkata Ramana C."/>
            <person name="Sasikala C."/>
        </authorList>
    </citation>
    <scope>NUCLEOTIDE SEQUENCE</scope>
    <source>
        <strain evidence="1">JY119</strain>
    </source>
</reference>
<organism evidence="1 2">
    <name type="scientific">Zalaria obscura</name>
    <dbReference type="NCBI Taxonomy" id="2024903"/>
    <lineage>
        <taxon>Eukaryota</taxon>
        <taxon>Fungi</taxon>
        <taxon>Dikarya</taxon>
        <taxon>Ascomycota</taxon>
        <taxon>Pezizomycotina</taxon>
        <taxon>Dothideomycetes</taxon>
        <taxon>Dothideomycetidae</taxon>
        <taxon>Dothideales</taxon>
        <taxon>Zalariaceae</taxon>
        <taxon>Zalaria</taxon>
    </lineage>
</organism>
<gene>
    <name evidence="1" type="ORF">M8818_007100</name>
</gene>
<keyword evidence="2" id="KW-1185">Reference proteome</keyword>
<dbReference type="EMBL" id="JAMKPW020000042">
    <property type="protein sequence ID" value="KAK8195949.1"/>
    <property type="molecule type" value="Genomic_DNA"/>
</dbReference>
<accession>A0ACC3S707</accession>
<proteinExistence type="predicted"/>
<evidence type="ECO:0000313" key="1">
    <source>
        <dbReference type="EMBL" id="KAK8195949.1"/>
    </source>
</evidence>
<name>A0ACC3S707_9PEZI</name>
<dbReference type="Proteomes" id="UP001320706">
    <property type="component" value="Unassembled WGS sequence"/>
</dbReference>
<sequence length="154" mass="17155">MPEKRPFDLGSQQCYFHAPSMFFPLPVSPVIGMGDETHRIIDCPLFVGAVVCFKARYQCVPKCPDAGIRDVGHVGMIWSADDGRIPGQQACKAQDWNNTTLACFSRILCVQYNRIRSSRAVFTDNTVVTLGTREAVRKRSDVALLQKDIDGSRC</sequence>
<evidence type="ECO:0000313" key="2">
    <source>
        <dbReference type="Proteomes" id="UP001320706"/>
    </source>
</evidence>
<comment type="caution">
    <text evidence="1">The sequence shown here is derived from an EMBL/GenBank/DDBJ whole genome shotgun (WGS) entry which is preliminary data.</text>
</comment>
<protein>
    <submittedName>
        <fullName evidence="1">Uncharacterized protein</fullName>
    </submittedName>
</protein>